<name>A0A835KRH6_9POAL</name>
<evidence type="ECO:0000256" key="2">
    <source>
        <dbReference type="SAM" id="SignalP"/>
    </source>
</evidence>
<dbReference type="EMBL" id="JACEFO010000450">
    <property type="protein sequence ID" value="KAF8769161.1"/>
    <property type="molecule type" value="Genomic_DNA"/>
</dbReference>
<feature type="signal peptide" evidence="2">
    <location>
        <begin position="1"/>
        <end position="21"/>
    </location>
</feature>
<sequence>MPWSWHAWTYMACRIINPAQPSTVVALSLLRCVPGNYRAKMRPAPEAFNPNEWELLRLNSSKLLDLLNTPVARNKARNVQASTSAMEMLFSPKLMGLADARRHGYKWPPPSRPPPTRTNQIPKSKPPLLVCSLLHSIAASSLQFDRLAKQEQTQASSMCKVAITMPSLVFLRRALRRWRSRGGAATEDTSSSSSSGKGAVVPAGHVAVRVESGEGSRRFVVRVAHLGHPAFRELLRRAEEEYGFPAADGPIALPCDEDHFLDVLHRVSSSTPSSCCCGPALKRRGDSRPLLQGMAVEKLIC</sequence>
<comment type="similarity">
    <text evidence="1">Belongs to the ARG7 family.</text>
</comment>
<dbReference type="Pfam" id="PF02519">
    <property type="entry name" value="Auxin_inducible"/>
    <property type="match status" value="1"/>
</dbReference>
<dbReference type="PANTHER" id="PTHR31374">
    <property type="entry name" value="AUXIN-INDUCED PROTEIN-LIKE-RELATED"/>
    <property type="match status" value="1"/>
</dbReference>
<dbReference type="InterPro" id="IPR003676">
    <property type="entry name" value="SAUR_fam"/>
</dbReference>
<feature type="chain" id="PRO_5033021236" description="Small auxin up regulated protein" evidence="2">
    <location>
        <begin position="22"/>
        <end position="301"/>
    </location>
</feature>
<evidence type="ECO:0000256" key="1">
    <source>
        <dbReference type="ARBA" id="ARBA00006974"/>
    </source>
</evidence>
<proteinExistence type="inferred from homology"/>
<dbReference type="Proteomes" id="UP000636709">
    <property type="component" value="Unassembled WGS sequence"/>
</dbReference>
<evidence type="ECO:0008006" key="5">
    <source>
        <dbReference type="Google" id="ProtNLM"/>
    </source>
</evidence>
<gene>
    <name evidence="3" type="ORF">HU200_006661</name>
</gene>
<protein>
    <recommendedName>
        <fullName evidence="5">Small auxin up regulated protein</fullName>
    </recommendedName>
</protein>
<keyword evidence="4" id="KW-1185">Reference proteome</keyword>
<keyword evidence="2" id="KW-0732">Signal</keyword>
<dbReference type="PANTHER" id="PTHR31374:SF12">
    <property type="entry name" value="OS04G0662400 PROTEIN"/>
    <property type="match status" value="1"/>
</dbReference>
<accession>A0A835KRH6</accession>
<reference evidence="3" key="1">
    <citation type="submission" date="2020-07" db="EMBL/GenBank/DDBJ databases">
        <title>Genome sequence and genetic diversity analysis of an under-domesticated orphan crop, white fonio (Digitaria exilis).</title>
        <authorList>
            <person name="Bennetzen J.L."/>
            <person name="Chen S."/>
            <person name="Ma X."/>
            <person name="Wang X."/>
            <person name="Yssel A.E.J."/>
            <person name="Chaluvadi S.R."/>
            <person name="Johnson M."/>
            <person name="Gangashetty P."/>
            <person name="Hamidou F."/>
            <person name="Sanogo M.D."/>
            <person name="Zwaenepoel A."/>
            <person name="Wallace J."/>
            <person name="Van De Peer Y."/>
            <person name="Van Deynze A."/>
        </authorList>
    </citation>
    <scope>NUCLEOTIDE SEQUENCE</scope>
    <source>
        <tissue evidence="3">Leaves</tissue>
    </source>
</reference>
<dbReference type="GO" id="GO:0009733">
    <property type="term" value="P:response to auxin"/>
    <property type="evidence" value="ECO:0007669"/>
    <property type="project" value="InterPro"/>
</dbReference>
<comment type="caution">
    <text evidence="3">The sequence shown here is derived from an EMBL/GenBank/DDBJ whole genome shotgun (WGS) entry which is preliminary data.</text>
</comment>
<dbReference type="AlphaFoldDB" id="A0A835KRH6"/>
<dbReference type="OrthoDB" id="638501at2759"/>
<evidence type="ECO:0000313" key="3">
    <source>
        <dbReference type="EMBL" id="KAF8769161.1"/>
    </source>
</evidence>
<organism evidence="3 4">
    <name type="scientific">Digitaria exilis</name>
    <dbReference type="NCBI Taxonomy" id="1010633"/>
    <lineage>
        <taxon>Eukaryota</taxon>
        <taxon>Viridiplantae</taxon>
        <taxon>Streptophyta</taxon>
        <taxon>Embryophyta</taxon>
        <taxon>Tracheophyta</taxon>
        <taxon>Spermatophyta</taxon>
        <taxon>Magnoliopsida</taxon>
        <taxon>Liliopsida</taxon>
        <taxon>Poales</taxon>
        <taxon>Poaceae</taxon>
        <taxon>PACMAD clade</taxon>
        <taxon>Panicoideae</taxon>
        <taxon>Panicodae</taxon>
        <taxon>Paniceae</taxon>
        <taxon>Anthephorinae</taxon>
        <taxon>Digitaria</taxon>
    </lineage>
</organism>
<evidence type="ECO:0000313" key="4">
    <source>
        <dbReference type="Proteomes" id="UP000636709"/>
    </source>
</evidence>